<protein>
    <submittedName>
        <fullName evidence="1">Uncharacterized protein</fullName>
    </submittedName>
</protein>
<proteinExistence type="predicted"/>
<sequence length="167" mass="17725">MSITRNQGSLDHHCVSGSNRRVVVTVNGATDNSSVRRIRAVDLQMATAAYNEVRCNGDSGSVLLDVEILLAPTARDARIAYRDLALAPRDARSNFLYVGTPSGLAGLVSDIGAARVADGVTLIPLDDPATVKLLVSAAIPHLVRADTIDGRTAESLTDELTPARRQH</sequence>
<dbReference type="AlphaFoldDB" id="A0A917LIK6"/>
<reference evidence="1" key="1">
    <citation type="journal article" date="2014" name="Int. J. Syst. Evol. Microbiol.">
        <title>Complete genome sequence of Corynebacterium casei LMG S-19264T (=DSM 44701T), isolated from a smear-ripened cheese.</title>
        <authorList>
            <consortium name="US DOE Joint Genome Institute (JGI-PGF)"/>
            <person name="Walter F."/>
            <person name="Albersmeier A."/>
            <person name="Kalinowski J."/>
            <person name="Ruckert C."/>
        </authorList>
    </citation>
    <scope>NUCLEOTIDE SEQUENCE</scope>
    <source>
        <strain evidence="1">CCM 7905</strain>
    </source>
</reference>
<name>A0A917LIK6_9NOCA</name>
<dbReference type="EMBL" id="BMCU01000006">
    <property type="protein sequence ID" value="GGG26784.1"/>
    <property type="molecule type" value="Genomic_DNA"/>
</dbReference>
<evidence type="ECO:0000313" key="2">
    <source>
        <dbReference type="Proteomes" id="UP000654257"/>
    </source>
</evidence>
<gene>
    <name evidence="1" type="ORF">GCM10007304_45710</name>
</gene>
<dbReference type="RefSeq" id="WP_188547351.1">
    <property type="nucleotide sequence ID" value="NZ_BMCU01000006.1"/>
</dbReference>
<organism evidence="1 2">
    <name type="scientific">Rhodococcoides trifolii</name>
    <dbReference type="NCBI Taxonomy" id="908250"/>
    <lineage>
        <taxon>Bacteria</taxon>
        <taxon>Bacillati</taxon>
        <taxon>Actinomycetota</taxon>
        <taxon>Actinomycetes</taxon>
        <taxon>Mycobacteriales</taxon>
        <taxon>Nocardiaceae</taxon>
        <taxon>Rhodococcoides</taxon>
    </lineage>
</organism>
<comment type="caution">
    <text evidence="1">The sequence shown here is derived from an EMBL/GenBank/DDBJ whole genome shotgun (WGS) entry which is preliminary data.</text>
</comment>
<reference evidence="1" key="2">
    <citation type="submission" date="2020-09" db="EMBL/GenBank/DDBJ databases">
        <authorList>
            <person name="Sun Q."/>
            <person name="Sedlacek I."/>
        </authorList>
    </citation>
    <scope>NUCLEOTIDE SEQUENCE</scope>
    <source>
        <strain evidence="1">CCM 7905</strain>
    </source>
</reference>
<accession>A0A917LIK6</accession>
<keyword evidence="2" id="KW-1185">Reference proteome</keyword>
<dbReference type="Proteomes" id="UP000654257">
    <property type="component" value="Unassembled WGS sequence"/>
</dbReference>
<evidence type="ECO:0000313" key="1">
    <source>
        <dbReference type="EMBL" id="GGG26784.1"/>
    </source>
</evidence>